<reference evidence="1 2" key="1">
    <citation type="submission" date="2018-08" db="EMBL/GenBank/DDBJ databases">
        <authorList>
            <consortium name="Pathogen Informatics"/>
        </authorList>
    </citation>
    <scope>NUCLEOTIDE SEQUENCE [LARGE SCALE GENOMIC DNA]</scope>
    <source>
        <strain evidence="1 2">EuSCAPE_TR125</strain>
    </source>
</reference>
<gene>
    <name evidence="1" type="ORF">SAMEA3729652_01174</name>
</gene>
<sequence>MKLYEIPFTPAYSDVTRITSFNGISLNLPAKMIYLFMVGLQRNGQEVFPSINYLCELFGIGRSAAKAALSQLHESGLISSIQRYDNSKVYTVEIMPPELIKCHQQENQPEPVSEPETTITSDSNNVLPFPVIERDENPVIEVVEEIEPIIIRLSKPKPKPESKLNYLFVSDSEEDEEPFKMPAYEEL</sequence>
<accession>A0AAX2N6T5</accession>
<dbReference type="EMBL" id="UJRG01000002">
    <property type="protein sequence ID" value="SWT09019.1"/>
    <property type="molecule type" value="Genomic_DNA"/>
</dbReference>
<organism evidence="1 2">
    <name type="scientific">Klebsiella pneumoniae</name>
    <dbReference type="NCBI Taxonomy" id="573"/>
    <lineage>
        <taxon>Bacteria</taxon>
        <taxon>Pseudomonadati</taxon>
        <taxon>Pseudomonadota</taxon>
        <taxon>Gammaproteobacteria</taxon>
        <taxon>Enterobacterales</taxon>
        <taxon>Enterobacteriaceae</taxon>
        <taxon>Klebsiella/Raoultella group</taxon>
        <taxon>Klebsiella</taxon>
        <taxon>Klebsiella pneumoniae complex</taxon>
    </lineage>
</organism>
<proteinExistence type="predicted"/>
<evidence type="ECO:0000313" key="1">
    <source>
        <dbReference type="EMBL" id="SWT09019.1"/>
    </source>
</evidence>
<evidence type="ECO:0008006" key="3">
    <source>
        <dbReference type="Google" id="ProtNLM"/>
    </source>
</evidence>
<comment type="caution">
    <text evidence="1">The sequence shown here is derived from an EMBL/GenBank/DDBJ whole genome shotgun (WGS) entry which is preliminary data.</text>
</comment>
<dbReference type="AlphaFoldDB" id="A0AAX2N6T5"/>
<dbReference type="Gene3D" id="1.10.10.10">
    <property type="entry name" value="Winged helix-like DNA-binding domain superfamily/Winged helix DNA-binding domain"/>
    <property type="match status" value="1"/>
</dbReference>
<name>A0AAX2N6T5_KLEPN</name>
<dbReference type="SUPFAM" id="SSF46785">
    <property type="entry name" value="Winged helix' DNA-binding domain"/>
    <property type="match status" value="1"/>
</dbReference>
<dbReference type="Pfam" id="PF13730">
    <property type="entry name" value="HTH_36"/>
    <property type="match status" value="1"/>
</dbReference>
<dbReference type="RefSeq" id="WP_117251233.1">
    <property type="nucleotide sequence ID" value="NZ_CAAGZQ010000001.1"/>
</dbReference>
<dbReference type="InterPro" id="IPR036388">
    <property type="entry name" value="WH-like_DNA-bd_sf"/>
</dbReference>
<dbReference type="Proteomes" id="UP000258798">
    <property type="component" value="Unassembled WGS sequence"/>
</dbReference>
<protein>
    <recommendedName>
        <fullName evidence="3">Helix-turn-helix domain-containing protein</fullName>
    </recommendedName>
</protein>
<dbReference type="InterPro" id="IPR036390">
    <property type="entry name" value="WH_DNA-bd_sf"/>
</dbReference>
<evidence type="ECO:0000313" key="2">
    <source>
        <dbReference type="Proteomes" id="UP000258798"/>
    </source>
</evidence>